<dbReference type="EMBL" id="HBGS01038905">
    <property type="protein sequence ID" value="CAD9447378.1"/>
    <property type="molecule type" value="Transcribed_RNA"/>
</dbReference>
<gene>
    <name evidence="1" type="ORF">DSPE1174_LOCUS20101</name>
</gene>
<reference evidence="1" key="1">
    <citation type="submission" date="2021-01" db="EMBL/GenBank/DDBJ databases">
        <authorList>
            <person name="Corre E."/>
            <person name="Pelletier E."/>
            <person name="Niang G."/>
            <person name="Scheremetjew M."/>
            <person name="Finn R."/>
            <person name="Kale V."/>
            <person name="Holt S."/>
            <person name="Cochrane G."/>
            <person name="Meng A."/>
            <person name="Brown T."/>
            <person name="Cohen L."/>
        </authorList>
    </citation>
    <scope>NUCLEOTIDE SEQUENCE</scope>
    <source>
        <strain evidence="1">CCMP1381</strain>
    </source>
</reference>
<proteinExistence type="predicted"/>
<protein>
    <submittedName>
        <fullName evidence="1">Uncharacterized protein</fullName>
    </submittedName>
</protein>
<name>A0A7S2D8K6_9STRA</name>
<organism evidence="1">
    <name type="scientific">Octactis speculum</name>
    <dbReference type="NCBI Taxonomy" id="3111310"/>
    <lineage>
        <taxon>Eukaryota</taxon>
        <taxon>Sar</taxon>
        <taxon>Stramenopiles</taxon>
        <taxon>Ochrophyta</taxon>
        <taxon>Dictyochophyceae</taxon>
        <taxon>Dictyochales</taxon>
        <taxon>Dictyochaceae</taxon>
        <taxon>Octactis</taxon>
    </lineage>
</organism>
<sequence>MSLNDIISAANLVNAHQSRPAAHHEQEPQIDICWRCMDWSRDSFTEGCRARYERPPSLRDQDIHAAATRHILGQDPEHSWLVSLSKNFVWCLYFATKSVVMRGLPFAVICEIHLSKTRDPMVIDVSSLSSAARAGVVEGKARAWSACANEVLVDIVASCAMAREYAWVVSPNSDSGMKLLDIKGKDQHRAISGKILAFGSFPEWRRSFDAAFPTDIEVQGLVRGLRVRPPGATG</sequence>
<dbReference type="AlphaFoldDB" id="A0A7S2D8K6"/>
<accession>A0A7S2D8K6</accession>
<evidence type="ECO:0000313" key="1">
    <source>
        <dbReference type="EMBL" id="CAD9447378.1"/>
    </source>
</evidence>